<feature type="region of interest" description="Disordered" evidence="1">
    <location>
        <begin position="249"/>
        <end position="284"/>
    </location>
</feature>
<dbReference type="GO" id="GO:0008017">
    <property type="term" value="F:microtubule binding"/>
    <property type="evidence" value="ECO:0007669"/>
    <property type="project" value="InterPro"/>
</dbReference>
<dbReference type="Pfam" id="PF14924">
    <property type="entry name" value="MAP10_N"/>
    <property type="match status" value="1"/>
</dbReference>
<gene>
    <name evidence="2" type="ORF">BDFB_012791</name>
</gene>
<feature type="non-terminal residue" evidence="2">
    <location>
        <position position="284"/>
    </location>
</feature>
<dbReference type="PANTHER" id="PTHR21831">
    <property type="entry name" value="MICROTUBULE-ASSOCIATED PROTEIN 10"/>
    <property type="match status" value="1"/>
</dbReference>
<sequence length="284" mass="31426">MAKLSNENLFLMEFLVENLQIDKSDCNMPPGELCICFHFLDNTELDVCEHDFSPNKKFSPSNDNNRTGKSCLFSLTPPQAQAALQSFDLIVNVCKKMLPGYNPEKICMGSANISVVHMLSSLLQSNEETPAVKVLQESFQLMDATGRNVGTIGVYIRMSCYGKMIITQFQMNLDDKSVLFKDKEGRSLYRYKKSKKKGKATKIEDLSQNEQDCDPNCKTYKIVDQPPEQFVNQGPFSFGALPVVSGPGFGGPQSFGGPPSFPPPNPNCPMQPCFPNTSAAPEHA</sequence>
<name>A0A482VQ10_ASBVE</name>
<dbReference type="Proteomes" id="UP000292052">
    <property type="component" value="Unassembled WGS sequence"/>
</dbReference>
<evidence type="ECO:0000313" key="3">
    <source>
        <dbReference type="Proteomes" id="UP000292052"/>
    </source>
</evidence>
<dbReference type="EMBL" id="QDEB01080066">
    <property type="protein sequence ID" value="RZC34437.1"/>
    <property type="molecule type" value="Genomic_DNA"/>
</dbReference>
<organism evidence="2 3">
    <name type="scientific">Asbolus verrucosus</name>
    <name type="common">Desert ironclad beetle</name>
    <dbReference type="NCBI Taxonomy" id="1661398"/>
    <lineage>
        <taxon>Eukaryota</taxon>
        <taxon>Metazoa</taxon>
        <taxon>Ecdysozoa</taxon>
        <taxon>Arthropoda</taxon>
        <taxon>Hexapoda</taxon>
        <taxon>Insecta</taxon>
        <taxon>Pterygota</taxon>
        <taxon>Neoptera</taxon>
        <taxon>Endopterygota</taxon>
        <taxon>Coleoptera</taxon>
        <taxon>Polyphaga</taxon>
        <taxon>Cucujiformia</taxon>
        <taxon>Tenebrionidae</taxon>
        <taxon>Pimeliinae</taxon>
        <taxon>Asbolus</taxon>
    </lineage>
</organism>
<comment type="caution">
    <text evidence="2">The sequence shown here is derived from an EMBL/GenBank/DDBJ whole genome shotgun (WGS) entry which is preliminary data.</text>
</comment>
<dbReference type="GO" id="GO:0097431">
    <property type="term" value="C:mitotic spindle pole"/>
    <property type="evidence" value="ECO:0007669"/>
    <property type="project" value="TreeGrafter"/>
</dbReference>
<protein>
    <submittedName>
        <fullName evidence="2">DUF4497 domain containing protein</fullName>
    </submittedName>
</protein>
<dbReference type="InterPro" id="IPR039302">
    <property type="entry name" value="MAP10"/>
</dbReference>
<feature type="compositionally biased region" description="Pro residues" evidence="1">
    <location>
        <begin position="259"/>
        <end position="269"/>
    </location>
</feature>
<dbReference type="GO" id="GO:0032467">
    <property type="term" value="P:positive regulation of cytokinesis"/>
    <property type="evidence" value="ECO:0007669"/>
    <property type="project" value="TreeGrafter"/>
</dbReference>
<dbReference type="PANTHER" id="PTHR21831:SF2">
    <property type="entry name" value="MICROTUBULE-ASSOCIATED PROTEIN 10"/>
    <property type="match status" value="1"/>
</dbReference>
<dbReference type="OrthoDB" id="6624851at2759"/>
<dbReference type="GO" id="GO:0005881">
    <property type="term" value="C:cytoplasmic microtubule"/>
    <property type="evidence" value="ECO:0007669"/>
    <property type="project" value="TreeGrafter"/>
</dbReference>
<dbReference type="GO" id="GO:0030496">
    <property type="term" value="C:midbody"/>
    <property type="evidence" value="ECO:0007669"/>
    <property type="project" value="TreeGrafter"/>
</dbReference>
<reference evidence="2 3" key="1">
    <citation type="submission" date="2017-03" db="EMBL/GenBank/DDBJ databases">
        <title>Genome of the blue death feigning beetle - Asbolus verrucosus.</title>
        <authorList>
            <person name="Rider S.D."/>
        </authorList>
    </citation>
    <scope>NUCLEOTIDE SEQUENCE [LARGE SCALE GENOMIC DNA]</scope>
    <source>
        <strain evidence="2">Butters</strain>
        <tissue evidence="2">Head and leg muscle</tissue>
    </source>
</reference>
<evidence type="ECO:0000313" key="2">
    <source>
        <dbReference type="EMBL" id="RZC34437.1"/>
    </source>
</evidence>
<accession>A0A482VQ10</accession>
<dbReference type="GO" id="GO:0051256">
    <property type="term" value="P:mitotic spindle midzone assembly"/>
    <property type="evidence" value="ECO:0007669"/>
    <property type="project" value="TreeGrafter"/>
</dbReference>
<dbReference type="GO" id="GO:1990023">
    <property type="term" value="C:mitotic spindle midzone"/>
    <property type="evidence" value="ECO:0007669"/>
    <property type="project" value="TreeGrafter"/>
</dbReference>
<dbReference type="GO" id="GO:0005813">
    <property type="term" value="C:centrosome"/>
    <property type="evidence" value="ECO:0007669"/>
    <property type="project" value="TreeGrafter"/>
</dbReference>
<keyword evidence="3" id="KW-1185">Reference proteome</keyword>
<dbReference type="GO" id="GO:0031122">
    <property type="term" value="P:cytoplasmic microtubule organization"/>
    <property type="evidence" value="ECO:0007669"/>
    <property type="project" value="TreeGrafter"/>
</dbReference>
<proteinExistence type="predicted"/>
<evidence type="ECO:0000256" key="1">
    <source>
        <dbReference type="SAM" id="MobiDB-lite"/>
    </source>
</evidence>
<dbReference type="AlphaFoldDB" id="A0A482VQ10"/>